<organism evidence="12 13">
    <name type="scientific">Pythium insidiosum</name>
    <name type="common">Pythiosis disease agent</name>
    <dbReference type="NCBI Taxonomy" id="114742"/>
    <lineage>
        <taxon>Eukaryota</taxon>
        <taxon>Sar</taxon>
        <taxon>Stramenopiles</taxon>
        <taxon>Oomycota</taxon>
        <taxon>Peronosporomycetes</taxon>
        <taxon>Pythiales</taxon>
        <taxon>Pythiaceae</taxon>
        <taxon>Pythium</taxon>
    </lineage>
</organism>
<gene>
    <name evidence="12" type="ORF">P43SY_008889</name>
</gene>
<dbReference type="PANTHER" id="PTHR22884">
    <property type="entry name" value="SET DOMAIN PROTEINS"/>
    <property type="match status" value="1"/>
</dbReference>
<dbReference type="SMART" id="SM00317">
    <property type="entry name" value="SET"/>
    <property type="match status" value="1"/>
</dbReference>
<keyword evidence="3" id="KW-0158">Chromosome</keyword>
<accession>A0AAD5LC35</accession>
<dbReference type="Proteomes" id="UP001209570">
    <property type="component" value="Unassembled WGS sequence"/>
</dbReference>
<evidence type="ECO:0000313" key="12">
    <source>
        <dbReference type="EMBL" id="KAJ0394775.1"/>
    </source>
</evidence>
<comment type="subcellular location">
    <subcellularLocation>
        <location evidence="2">Chromosome</location>
    </subcellularLocation>
    <subcellularLocation>
        <location evidence="1">Nucleus</location>
    </subcellularLocation>
</comment>
<feature type="domain" description="AWS" evidence="11">
    <location>
        <begin position="113"/>
        <end position="168"/>
    </location>
</feature>
<feature type="domain" description="SET" evidence="9">
    <location>
        <begin position="171"/>
        <end position="287"/>
    </location>
</feature>
<dbReference type="InterPro" id="IPR050777">
    <property type="entry name" value="SET2_Histone-Lys_MeTrsfase"/>
</dbReference>
<feature type="compositionally biased region" description="Low complexity" evidence="8">
    <location>
        <begin position="11"/>
        <end position="22"/>
    </location>
</feature>
<dbReference type="Pfam" id="PF17907">
    <property type="entry name" value="AWS"/>
    <property type="match status" value="1"/>
</dbReference>
<dbReference type="GO" id="GO:0032259">
    <property type="term" value="P:methylation"/>
    <property type="evidence" value="ECO:0007669"/>
    <property type="project" value="UniProtKB-KW"/>
</dbReference>
<reference evidence="12" key="1">
    <citation type="submission" date="2021-12" db="EMBL/GenBank/DDBJ databases">
        <title>Prjna785345.</title>
        <authorList>
            <person name="Rujirawat T."/>
            <person name="Krajaejun T."/>
        </authorList>
    </citation>
    <scope>NUCLEOTIDE SEQUENCE</scope>
    <source>
        <strain evidence="12">Pi057C3</strain>
    </source>
</reference>
<dbReference type="InterPro" id="IPR003616">
    <property type="entry name" value="Post-SET_dom"/>
</dbReference>
<keyword evidence="13" id="KW-1185">Reference proteome</keyword>
<evidence type="ECO:0000313" key="13">
    <source>
        <dbReference type="Proteomes" id="UP001209570"/>
    </source>
</evidence>
<dbReference type="GO" id="GO:0005634">
    <property type="term" value="C:nucleus"/>
    <property type="evidence" value="ECO:0007669"/>
    <property type="project" value="UniProtKB-SubCell"/>
</dbReference>
<keyword evidence="4" id="KW-0489">Methyltransferase</keyword>
<dbReference type="EMBL" id="JAKCXM010000384">
    <property type="protein sequence ID" value="KAJ0394775.1"/>
    <property type="molecule type" value="Genomic_DNA"/>
</dbReference>
<dbReference type="InterPro" id="IPR001214">
    <property type="entry name" value="SET_dom"/>
</dbReference>
<evidence type="ECO:0000256" key="7">
    <source>
        <dbReference type="ARBA" id="ARBA00023242"/>
    </source>
</evidence>
<dbReference type="SUPFAM" id="SSF82199">
    <property type="entry name" value="SET domain"/>
    <property type="match status" value="1"/>
</dbReference>
<feature type="domain" description="Post-SET" evidence="10">
    <location>
        <begin position="294"/>
        <end position="310"/>
    </location>
</feature>
<dbReference type="Gene3D" id="2.170.270.10">
    <property type="entry name" value="SET domain"/>
    <property type="match status" value="1"/>
</dbReference>
<feature type="compositionally biased region" description="Basic residues" evidence="8">
    <location>
        <begin position="39"/>
        <end position="50"/>
    </location>
</feature>
<dbReference type="GO" id="GO:0005694">
    <property type="term" value="C:chromosome"/>
    <property type="evidence" value="ECO:0007669"/>
    <property type="project" value="UniProtKB-SubCell"/>
</dbReference>
<evidence type="ECO:0000259" key="11">
    <source>
        <dbReference type="PROSITE" id="PS51215"/>
    </source>
</evidence>
<evidence type="ECO:0000256" key="3">
    <source>
        <dbReference type="ARBA" id="ARBA00022454"/>
    </source>
</evidence>
<dbReference type="InterPro" id="IPR046341">
    <property type="entry name" value="SET_dom_sf"/>
</dbReference>
<protein>
    <recommendedName>
        <fullName evidence="14">Histone-lysine N-methyltransferase</fullName>
    </recommendedName>
</protein>
<evidence type="ECO:0000256" key="8">
    <source>
        <dbReference type="SAM" id="MobiDB-lite"/>
    </source>
</evidence>
<dbReference type="PROSITE" id="PS50868">
    <property type="entry name" value="POST_SET"/>
    <property type="match status" value="1"/>
</dbReference>
<dbReference type="GO" id="GO:0042054">
    <property type="term" value="F:histone methyltransferase activity"/>
    <property type="evidence" value="ECO:0007669"/>
    <property type="project" value="InterPro"/>
</dbReference>
<evidence type="ECO:0000256" key="1">
    <source>
        <dbReference type="ARBA" id="ARBA00004123"/>
    </source>
</evidence>
<keyword evidence="5" id="KW-0808">Transferase</keyword>
<dbReference type="Pfam" id="PF00856">
    <property type="entry name" value="SET"/>
    <property type="match status" value="1"/>
</dbReference>
<proteinExistence type="predicted"/>
<dbReference type="PROSITE" id="PS50280">
    <property type="entry name" value="SET"/>
    <property type="match status" value="1"/>
</dbReference>
<feature type="compositionally biased region" description="Acidic residues" evidence="8">
    <location>
        <begin position="54"/>
        <end position="64"/>
    </location>
</feature>
<keyword evidence="6" id="KW-0949">S-adenosyl-L-methionine</keyword>
<evidence type="ECO:0000256" key="2">
    <source>
        <dbReference type="ARBA" id="ARBA00004286"/>
    </source>
</evidence>
<evidence type="ECO:0000259" key="10">
    <source>
        <dbReference type="PROSITE" id="PS50868"/>
    </source>
</evidence>
<keyword evidence="7" id="KW-0539">Nucleus</keyword>
<evidence type="ECO:0000256" key="5">
    <source>
        <dbReference type="ARBA" id="ARBA00022679"/>
    </source>
</evidence>
<name>A0AAD5LC35_PYTIN</name>
<feature type="region of interest" description="Disordered" evidence="8">
    <location>
        <begin position="1"/>
        <end position="73"/>
    </location>
</feature>
<dbReference type="SMART" id="SM00570">
    <property type="entry name" value="AWS"/>
    <property type="match status" value="1"/>
</dbReference>
<sequence>MSARRRYGHGARSSPSSSPRLSASEKEEDGDGFGDRSPRPQRRRLQRSHARGGDDDDVYGDGDGDGNGGGNGAAAAEALSFEHLEAVRNITLLTQNEYPLAHLPREKLFKPDDAHAVCFCTYPRPEEAEPNARCDDVSCINFATYIECSPSRCDAGKYCQNQRLQHPERFPRLEAFKTQHKGYGVRARDRIAQGTVIGEYVGEIIDQKELTRRLNTVPRNELNFYYLALEPGVYIDARNKGSFTRFMNHSCEPNCKTEKWTVEGETRIAVLAVRDIAIHEELTFDYQWKALGSKSIKCFCESANCKGVIVSNT</sequence>
<dbReference type="AlphaFoldDB" id="A0AAD5LC35"/>
<dbReference type="PROSITE" id="PS51215">
    <property type="entry name" value="AWS"/>
    <property type="match status" value="1"/>
</dbReference>
<evidence type="ECO:0008006" key="14">
    <source>
        <dbReference type="Google" id="ProtNLM"/>
    </source>
</evidence>
<evidence type="ECO:0000259" key="9">
    <source>
        <dbReference type="PROSITE" id="PS50280"/>
    </source>
</evidence>
<comment type="caution">
    <text evidence="12">The sequence shown here is derived from an EMBL/GenBank/DDBJ whole genome shotgun (WGS) entry which is preliminary data.</text>
</comment>
<evidence type="ECO:0000256" key="4">
    <source>
        <dbReference type="ARBA" id="ARBA00022603"/>
    </source>
</evidence>
<evidence type="ECO:0000256" key="6">
    <source>
        <dbReference type="ARBA" id="ARBA00022691"/>
    </source>
</evidence>
<dbReference type="InterPro" id="IPR006560">
    <property type="entry name" value="AWS_dom"/>
</dbReference>